<name>E6LE60_ENTI1</name>
<sequence length="57" mass="6825">MPFFANYRKKGQTNLALLYNRFLANRLQNERSSFIVDWSTIKESRRKNASITNKSLW</sequence>
<protein>
    <submittedName>
        <fullName evidence="1">Uncharacterized protein</fullName>
    </submittedName>
</protein>
<dbReference type="AlphaFoldDB" id="E6LE60"/>
<dbReference type="Proteomes" id="UP000010296">
    <property type="component" value="Unassembled WGS sequence"/>
</dbReference>
<organism evidence="1 2">
    <name type="scientific">Enterococcus italicus (strain DSM 15952 / CCUG 50447 / LMG 22039 / TP 1.5)</name>
    <dbReference type="NCBI Taxonomy" id="888064"/>
    <lineage>
        <taxon>Bacteria</taxon>
        <taxon>Bacillati</taxon>
        <taxon>Bacillota</taxon>
        <taxon>Bacilli</taxon>
        <taxon>Lactobacillales</taxon>
        <taxon>Enterococcaceae</taxon>
        <taxon>Enterococcus</taxon>
    </lineage>
</organism>
<reference evidence="1 2" key="1">
    <citation type="submission" date="2010-12" db="EMBL/GenBank/DDBJ databases">
        <authorList>
            <person name="Muzny D."/>
            <person name="Qin X."/>
            <person name="Deng J."/>
            <person name="Jiang H."/>
            <person name="Liu Y."/>
            <person name="Qu J."/>
            <person name="Song X.-Z."/>
            <person name="Zhang L."/>
            <person name="Thornton R."/>
            <person name="Coyle M."/>
            <person name="Francisco L."/>
            <person name="Jackson L."/>
            <person name="Javaid M."/>
            <person name="Korchina V."/>
            <person name="Kovar C."/>
            <person name="Mata R."/>
            <person name="Mathew T."/>
            <person name="Ngo R."/>
            <person name="Nguyen L."/>
            <person name="Nguyen N."/>
            <person name="Okwuonu G."/>
            <person name="Ongeri F."/>
            <person name="Pham C."/>
            <person name="Simmons D."/>
            <person name="Wilczek-Boney K."/>
            <person name="Hale W."/>
            <person name="Jakkamsetti A."/>
            <person name="Pham P."/>
            <person name="Ruth R."/>
            <person name="San Lucas F."/>
            <person name="Warren J."/>
            <person name="Zhang J."/>
            <person name="Zhao Z."/>
            <person name="Zhou C."/>
            <person name="Zhu D."/>
            <person name="Lee S."/>
            <person name="Bess C."/>
            <person name="Blankenburg K."/>
            <person name="Forbes L."/>
            <person name="Fu Q."/>
            <person name="Gubbala S."/>
            <person name="Hirani K."/>
            <person name="Jayaseelan J.C."/>
            <person name="Lara F."/>
            <person name="Munidasa M."/>
            <person name="Palculict T."/>
            <person name="Patil S."/>
            <person name="Pu L.-L."/>
            <person name="Saada N."/>
            <person name="Tang L."/>
            <person name="Weissenberger G."/>
            <person name="Zhu Y."/>
            <person name="Hemphill L."/>
            <person name="Shang Y."/>
            <person name="Youmans B."/>
            <person name="Ayvaz T."/>
            <person name="Ross M."/>
            <person name="Santibanez J."/>
            <person name="Aqrawi P."/>
            <person name="Gross S."/>
            <person name="Joshi V."/>
            <person name="Fowler G."/>
            <person name="Nazareth L."/>
            <person name="Reid J."/>
            <person name="Worley K."/>
            <person name="Petrosino J."/>
            <person name="Highlander S."/>
            <person name="Gibbs R."/>
        </authorList>
    </citation>
    <scope>NUCLEOTIDE SEQUENCE [LARGE SCALE GENOMIC DNA]</scope>
    <source>
        <strain evidence="2">DSM 15952 / CCUG 50447 / LMG 22039 / TP 1.5</strain>
    </source>
</reference>
<evidence type="ECO:0000313" key="2">
    <source>
        <dbReference type="Proteomes" id="UP000010296"/>
    </source>
</evidence>
<dbReference type="HOGENOM" id="CLU_2989689_0_0_9"/>
<gene>
    <name evidence="1" type="ORF">HMPREF9088_0650</name>
</gene>
<proteinExistence type="predicted"/>
<dbReference type="STRING" id="888064.HMPREF9088_0650"/>
<keyword evidence="2" id="KW-1185">Reference proteome</keyword>
<accession>E6LE60</accession>
<evidence type="ECO:0000313" key="1">
    <source>
        <dbReference type="EMBL" id="EFU74515.1"/>
    </source>
</evidence>
<comment type="caution">
    <text evidence="1">The sequence shown here is derived from an EMBL/GenBank/DDBJ whole genome shotgun (WGS) entry which is preliminary data.</text>
</comment>
<dbReference type="EMBL" id="AEPV01000024">
    <property type="protein sequence ID" value="EFU74515.1"/>
    <property type="molecule type" value="Genomic_DNA"/>
</dbReference>